<keyword evidence="2" id="KW-0813">Transport</keyword>
<comment type="subcellular location">
    <subcellularLocation>
        <location evidence="1">Membrane</location>
        <topology evidence="1">Multi-pass membrane protein</topology>
    </subcellularLocation>
</comment>
<feature type="transmembrane region" description="Helical" evidence="7">
    <location>
        <begin position="129"/>
        <end position="147"/>
    </location>
</feature>
<dbReference type="SUPFAM" id="SSF103473">
    <property type="entry name" value="MFS general substrate transporter"/>
    <property type="match status" value="1"/>
</dbReference>
<evidence type="ECO:0000313" key="8">
    <source>
        <dbReference type="EMBL" id="CAE7195567.1"/>
    </source>
</evidence>
<evidence type="ECO:0000313" key="9">
    <source>
        <dbReference type="Proteomes" id="UP000604046"/>
    </source>
</evidence>
<dbReference type="Pfam" id="PF13347">
    <property type="entry name" value="MFS_2"/>
    <property type="match status" value="1"/>
</dbReference>
<feature type="transmembrane region" description="Helical" evidence="7">
    <location>
        <begin position="364"/>
        <end position="384"/>
    </location>
</feature>
<dbReference type="GO" id="GO:0016020">
    <property type="term" value="C:membrane"/>
    <property type="evidence" value="ECO:0007669"/>
    <property type="project" value="UniProtKB-SubCell"/>
</dbReference>
<evidence type="ECO:0000256" key="7">
    <source>
        <dbReference type="SAM" id="Phobius"/>
    </source>
</evidence>
<feature type="transmembrane region" description="Helical" evidence="7">
    <location>
        <begin position="159"/>
        <end position="177"/>
    </location>
</feature>
<dbReference type="InterPro" id="IPR036259">
    <property type="entry name" value="MFS_trans_sf"/>
</dbReference>
<dbReference type="Proteomes" id="UP000604046">
    <property type="component" value="Unassembled WGS sequence"/>
</dbReference>
<feature type="region of interest" description="Disordered" evidence="6">
    <location>
        <begin position="27"/>
        <end position="49"/>
    </location>
</feature>
<feature type="transmembrane region" description="Helical" evidence="7">
    <location>
        <begin position="390"/>
        <end position="416"/>
    </location>
</feature>
<accession>A0A812J0L0</accession>
<sequence length="490" mass="52984">MPAQYGNRAADDITAIVPDEIGVDEESALSPGKVHAEKRAQAGAESGDSGDKEFYPLWKLTLVALPQLGVQVMWCFIGPNAAPYMNHLGVSPSLATLNNVAGPITGFFTGPIIGAWSDRLTSKWGRRRPIILGGLISTWIAGMLFSASEHLFADTTAKIGFAVPMYWVMDVTINILQTPHRALVADLASVEQQVPMQVVFVVIMAIGNFLGYSIMQIYKVPVEHMLQLMALICAINTACILVQFAVAKEVPLKRAENAAKGACAPVLGVLSSVRGMPCLLYHLAVVQCLVWTGNTAWTYYSSQWFADSVFQGDQHAPEGSEAKLRYGEGMHAFSMGGQMRSGFQLLAALSIIVLLLKTSLRPRLIYAPCIFVGAIVSFLAGYIVGHNSAFAIIIFIFSIMPETGSFAIPFGLVATLNKRAEQEGKQVSTALQMALLNCCVTVGQQLCHVVTASIETRMPLETALPVAFLFAAGAPWVRSYDGCIGFWQRS</sequence>
<evidence type="ECO:0000256" key="3">
    <source>
        <dbReference type="ARBA" id="ARBA00022692"/>
    </source>
</evidence>
<gene>
    <name evidence="8" type="primary">SUT5</name>
    <name evidence="8" type="ORF">SNAT2548_LOCUS5409</name>
</gene>
<keyword evidence="9" id="KW-1185">Reference proteome</keyword>
<organism evidence="8 9">
    <name type="scientific">Symbiodinium natans</name>
    <dbReference type="NCBI Taxonomy" id="878477"/>
    <lineage>
        <taxon>Eukaryota</taxon>
        <taxon>Sar</taxon>
        <taxon>Alveolata</taxon>
        <taxon>Dinophyceae</taxon>
        <taxon>Suessiales</taxon>
        <taxon>Symbiodiniaceae</taxon>
        <taxon>Symbiodinium</taxon>
    </lineage>
</organism>
<dbReference type="PANTHER" id="PTHR19432">
    <property type="entry name" value="SUGAR TRANSPORTER"/>
    <property type="match status" value="1"/>
</dbReference>
<dbReference type="OrthoDB" id="429247at2759"/>
<dbReference type="GO" id="GO:0008506">
    <property type="term" value="F:sucrose:proton symporter activity"/>
    <property type="evidence" value="ECO:0007669"/>
    <property type="project" value="TreeGrafter"/>
</dbReference>
<dbReference type="Gene3D" id="1.20.1250.20">
    <property type="entry name" value="MFS general substrate transporter like domains"/>
    <property type="match status" value="1"/>
</dbReference>
<evidence type="ECO:0000256" key="6">
    <source>
        <dbReference type="SAM" id="MobiDB-lite"/>
    </source>
</evidence>
<keyword evidence="5 7" id="KW-0472">Membrane</keyword>
<keyword evidence="3 7" id="KW-0812">Transmembrane</keyword>
<evidence type="ECO:0000256" key="2">
    <source>
        <dbReference type="ARBA" id="ARBA00022448"/>
    </source>
</evidence>
<evidence type="ECO:0000256" key="4">
    <source>
        <dbReference type="ARBA" id="ARBA00022989"/>
    </source>
</evidence>
<feature type="transmembrane region" description="Helical" evidence="7">
    <location>
        <begin position="224"/>
        <end position="246"/>
    </location>
</feature>
<name>A0A812J0L0_9DINO</name>
<evidence type="ECO:0000256" key="5">
    <source>
        <dbReference type="ARBA" id="ARBA00023136"/>
    </source>
</evidence>
<feature type="transmembrane region" description="Helical" evidence="7">
    <location>
        <begin position="339"/>
        <end position="357"/>
    </location>
</feature>
<evidence type="ECO:0000256" key="1">
    <source>
        <dbReference type="ARBA" id="ARBA00004141"/>
    </source>
</evidence>
<reference evidence="8" key="1">
    <citation type="submission" date="2021-02" db="EMBL/GenBank/DDBJ databases">
        <authorList>
            <person name="Dougan E. K."/>
            <person name="Rhodes N."/>
            <person name="Thang M."/>
            <person name="Chan C."/>
        </authorList>
    </citation>
    <scope>NUCLEOTIDE SEQUENCE</scope>
</reference>
<proteinExistence type="predicted"/>
<feature type="transmembrane region" description="Helical" evidence="7">
    <location>
        <begin position="198"/>
        <end position="218"/>
    </location>
</feature>
<dbReference type="PANTHER" id="PTHR19432:SF35">
    <property type="entry name" value="SOLUTE CARRIER FAMILY 45 MEMBER 3 ISOFORM X1"/>
    <property type="match status" value="1"/>
</dbReference>
<comment type="caution">
    <text evidence="8">The sequence shown here is derived from an EMBL/GenBank/DDBJ whole genome shotgun (WGS) entry which is preliminary data.</text>
</comment>
<feature type="transmembrane region" description="Helical" evidence="7">
    <location>
        <begin position="279"/>
        <end position="300"/>
    </location>
</feature>
<keyword evidence="4 7" id="KW-1133">Transmembrane helix</keyword>
<dbReference type="AlphaFoldDB" id="A0A812J0L0"/>
<dbReference type="EMBL" id="CAJNDS010000347">
    <property type="protein sequence ID" value="CAE7195567.1"/>
    <property type="molecule type" value="Genomic_DNA"/>
</dbReference>
<protein>
    <submittedName>
        <fullName evidence="8">SUT5 protein</fullName>
    </submittedName>
</protein>